<accession>A0A4S4LYF6</accession>
<reference evidence="2 3" key="1">
    <citation type="submission" date="2019-02" db="EMBL/GenBank/DDBJ databases">
        <title>Genome sequencing of the rare red list fungi Bondarzewia mesenterica.</title>
        <authorList>
            <person name="Buettner E."/>
            <person name="Kellner H."/>
        </authorList>
    </citation>
    <scope>NUCLEOTIDE SEQUENCE [LARGE SCALE GENOMIC DNA]</scope>
    <source>
        <strain evidence="2 3">DSM 108281</strain>
    </source>
</reference>
<evidence type="ECO:0000313" key="3">
    <source>
        <dbReference type="Proteomes" id="UP000310158"/>
    </source>
</evidence>
<feature type="transmembrane region" description="Helical" evidence="1">
    <location>
        <begin position="416"/>
        <end position="440"/>
    </location>
</feature>
<dbReference type="InterPro" id="IPR007246">
    <property type="entry name" value="Gaa1"/>
</dbReference>
<dbReference type="EMBL" id="SGPL01000107">
    <property type="protein sequence ID" value="THH17535.1"/>
    <property type="molecule type" value="Genomic_DNA"/>
</dbReference>
<dbReference type="SUPFAM" id="SSF53187">
    <property type="entry name" value="Zn-dependent exopeptidases"/>
    <property type="match status" value="1"/>
</dbReference>
<dbReference type="AlphaFoldDB" id="A0A4S4LYF6"/>
<dbReference type="GO" id="GO:0042765">
    <property type="term" value="C:GPI-anchor transamidase complex"/>
    <property type="evidence" value="ECO:0007669"/>
    <property type="project" value="InterPro"/>
</dbReference>
<feature type="transmembrane region" description="Helical" evidence="1">
    <location>
        <begin position="31"/>
        <end position="51"/>
    </location>
</feature>
<keyword evidence="3" id="KW-1185">Reference proteome</keyword>
<evidence type="ECO:0000256" key="1">
    <source>
        <dbReference type="SAM" id="Phobius"/>
    </source>
</evidence>
<dbReference type="Gene3D" id="3.40.630.10">
    <property type="entry name" value="Zn peptidases"/>
    <property type="match status" value="1"/>
</dbReference>
<keyword evidence="1" id="KW-0472">Membrane</keyword>
<feature type="transmembrane region" description="Helical" evidence="1">
    <location>
        <begin position="603"/>
        <end position="625"/>
    </location>
</feature>
<evidence type="ECO:0008006" key="4">
    <source>
        <dbReference type="Google" id="ProtNLM"/>
    </source>
</evidence>
<feature type="transmembrane region" description="Helical" evidence="1">
    <location>
        <begin position="574"/>
        <end position="591"/>
    </location>
</feature>
<organism evidence="2 3">
    <name type="scientific">Bondarzewia mesenterica</name>
    <dbReference type="NCBI Taxonomy" id="1095465"/>
    <lineage>
        <taxon>Eukaryota</taxon>
        <taxon>Fungi</taxon>
        <taxon>Dikarya</taxon>
        <taxon>Basidiomycota</taxon>
        <taxon>Agaricomycotina</taxon>
        <taxon>Agaricomycetes</taxon>
        <taxon>Russulales</taxon>
        <taxon>Bondarzewiaceae</taxon>
        <taxon>Bondarzewia</taxon>
    </lineage>
</organism>
<feature type="transmembrane region" description="Helical" evidence="1">
    <location>
        <begin position="461"/>
        <end position="488"/>
    </location>
</feature>
<dbReference type="Pfam" id="PF04114">
    <property type="entry name" value="Gaa1"/>
    <property type="match status" value="1"/>
</dbReference>
<evidence type="ECO:0000313" key="2">
    <source>
        <dbReference type="EMBL" id="THH17535.1"/>
    </source>
</evidence>
<sequence>MLRRLFRKPLAGEKPDVNVARIIRRKVMTDLLWRHLSTLRLLLFVVGYTWMLVLPFPQLGQGTYIDENALQPAQVATYWNWGDVHRADRYLAELEALRDRNASNEERANYFMTEFSKLGIPTSTQKYTFTTSTETFSGTNAYAVISSPRTDGTEAVVISSSWLSQSGPTDGALNLRGVSTVLALSAFLRRYSHWSKDIIFVISDSYLDGMHAWLSAYHGSDQSNLQAEPLTIQSGVIWTALNIDYPGHSFSHLGVFREGLNGRLPNQDLINSFRIISHHTGGVPVLLYDQYEPSEFPGRQDILKIIPQWVPKALAEREEVIEYGYRAKNILRHAGYQARGRTSGVHGLLHQFRIDAITLFAVPSNGPHGFHALGRTIESTLRTMSNLLERLHASFFFYIMTAPGSFLKIGKYLPSAVLIGTALMFGGLGEWVNAGWVQVVEEDEKGEEMGKKRWIRRKRDVIPVLGIMIATHVVGAVLFSIVSSSWFLRSQTTSTLPLILLIALLPLSALAQQSKDCTTHAPLSTLLKSLLLCFSSTIISITSVVNFSLAALLAILLGIPLSVTSPTPSLGLRIARYSAYIGLALGWLIMSEEVRQAVWHWQVLGVWFAPFVCMVYVPLALQAGIVCLLPP</sequence>
<dbReference type="PANTHER" id="PTHR13304:SF0">
    <property type="entry name" value="GLYCOSYLPHOSPHATIDYLINOSITOL ANCHOR ATTACHMENT 1 PROTEIN"/>
    <property type="match status" value="1"/>
</dbReference>
<comment type="caution">
    <text evidence="2">The sequence shown here is derived from an EMBL/GenBank/DDBJ whole genome shotgun (WGS) entry which is preliminary data.</text>
</comment>
<feature type="transmembrane region" description="Helical" evidence="1">
    <location>
        <begin position="531"/>
        <end position="559"/>
    </location>
</feature>
<keyword evidence="1" id="KW-1133">Transmembrane helix</keyword>
<dbReference type="PANTHER" id="PTHR13304">
    <property type="entry name" value="GLYCOSYLPHOSPHATIDYLINOSITOL ANCHOR ATTACHMENT 1 PROTEIN"/>
    <property type="match status" value="1"/>
</dbReference>
<dbReference type="GO" id="GO:0016255">
    <property type="term" value="P:attachment of GPI anchor to protein"/>
    <property type="evidence" value="ECO:0007669"/>
    <property type="project" value="TreeGrafter"/>
</dbReference>
<protein>
    <recommendedName>
        <fullName evidence="4">Gaa1-domain-containing protein</fullName>
    </recommendedName>
</protein>
<gene>
    <name evidence="2" type="ORF">EW146_g3293</name>
</gene>
<dbReference type="OrthoDB" id="445301at2759"/>
<keyword evidence="1" id="KW-0812">Transmembrane</keyword>
<feature type="transmembrane region" description="Helical" evidence="1">
    <location>
        <begin position="494"/>
        <end position="511"/>
    </location>
</feature>
<proteinExistence type="predicted"/>
<name>A0A4S4LYF6_9AGAM</name>
<dbReference type="Proteomes" id="UP000310158">
    <property type="component" value="Unassembled WGS sequence"/>
</dbReference>